<feature type="domain" description="Aspartyl/asparaginy/proline hydroxylase" evidence="4">
    <location>
        <begin position="105"/>
        <end position="264"/>
    </location>
</feature>
<dbReference type="PANTHER" id="PTHR46332:SF5">
    <property type="entry name" value="ASPARTATE BETA-HYDROXYLASE DOMAIN CONTAINING 2"/>
    <property type="match status" value="1"/>
</dbReference>
<dbReference type="InterPro" id="IPR027443">
    <property type="entry name" value="IPNS-like_sf"/>
</dbReference>
<evidence type="ECO:0000256" key="2">
    <source>
        <dbReference type="ARBA" id="ARBA00022964"/>
    </source>
</evidence>
<keyword evidence="6" id="KW-1185">Reference proteome</keyword>
<comment type="similarity">
    <text evidence="1">Belongs to the aspartyl/asparaginyl beta-hydroxylase family.</text>
</comment>
<evidence type="ECO:0000313" key="5">
    <source>
        <dbReference type="EMBL" id="MBB6123384.1"/>
    </source>
</evidence>
<evidence type="ECO:0000256" key="1">
    <source>
        <dbReference type="ARBA" id="ARBA00007730"/>
    </source>
</evidence>
<dbReference type="PANTHER" id="PTHR46332">
    <property type="entry name" value="ASPARTATE BETA-HYDROXYLASE DOMAIN-CONTAINING PROTEIN 2"/>
    <property type="match status" value="1"/>
</dbReference>
<dbReference type="InterPro" id="IPR051821">
    <property type="entry name" value="Asp/Asn_beta-hydroxylase"/>
</dbReference>
<proteinExistence type="inferred from homology"/>
<evidence type="ECO:0000313" key="6">
    <source>
        <dbReference type="Proteomes" id="UP000552700"/>
    </source>
</evidence>
<reference evidence="5 6" key="1">
    <citation type="submission" date="2020-08" db="EMBL/GenBank/DDBJ databases">
        <title>Genomic Encyclopedia of Type Strains, Phase IV (KMG-IV): sequencing the most valuable type-strain genomes for metagenomic binning, comparative biology and taxonomic classification.</title>
        <authorList>
            <person name="Goeker M."/>
        </authorList>
    </citation>
    <scope>NUCLEOTIDE SEQUENCE [LARGE SCALE GENOMIC DNA]</scope>
    <source>
        <strain evidence="5 6">DSM 102255</strain>
    </source>
</reference>
<dbReference type="RefSeq" id="WP_184078252.1">
    <property type="nucleotide sequence ID" value="NZ_JACIJP010000001.1"/>
</dbReference>
<dbReference type="Proteomes" id="UP000552700">
    <property type="component" value="Unassembled WGS sequence"/>
</dbReference>
<dbReference type="AlphaFoldDB" id="A0A841IYA1"/>
<comment type="caution">
    <text evidence="5">The sequence shown here is derived from an EMBL/GenBank/DDBJ whole genome shotgun (WGS) entry which is preliminary data.</text>
</comment>
<protein>
    <submittedName>
        <fullName evidence="5">Aspartyl/asparaginyl beta-hydroxylase (Cupin superfamily)</fullName>
    </submittedName>
</protein>
<dbReference type="Gene3D" id="2.60.120.330">
    <property type="entry name" value="B-lactam Antibiotic, Isopenicillin N Synthase, Chain"/>
    <property type="match status" value="1"/>
</dbReference>
<evidence type="ECO:0000259" key="4">
    <source>
        <dbReference type="Pfam" id="PF05118"/>
    </source>
</evidence>
<dbReference type="SUPFAM" id="SSF51197">
    <property type="entry name" value="Clavaminate synthase-like"/>
    <property type="match status" value="1"/>
</dbReference>
<dbReference type="Pfam" id="PF05118">
    <property type="entry name" value="Asp_Arg_Hydrox"/>
    <property type="match status" value="1"/>
</dbReference>
<dbReference type="InterPro" id="IPR007803">
    <property type="entry name" value="Asp/Arg/Pro-Hydrxlase"/>
</dbReference>
<organism evidence="5 6">
    <name type="scientific">Sphingobium subterraneum</name>
    <dbReference type="NCBI Taxonomy" id="627688"/>
    <lineage>
        <taxon>Bacteria</taxon>
        <taxon>Pseudomonadati</taxon>
        <taxon>Pseudomonadota</taxon>
        <taxon>Alphaproteobacteria</taxon>
        <taxon>Sphingomonadales</taxon>
        <taxon>Sphingomonadaceae</taxon>
        <taxon>Sphingobium</taxon>
    </lineage>
</organism>
<evidence type="ECO:0000256" key="3">
    <source>
        <dbReference type="ARBA" id="ARBA00023002"/>
    </source>
</evidence>
<sequence>MTDVAEPMSETAADRLIHAARGNPTAAVDPTRLKELEEALFAAAKASGSGTPGERRRSEAFVERLVGKRQVFHQQPREVHYPGLPDIEFFDREDFDWLGEVEAAHGDIRDEFLAILNETVKDVPDLPQGTPLQQWSHLNRSQLFGAFHLLLNGEVTETAARAPKTMALLDRLPQPRIAGRSPMAAFFVLQPKMPRIPSHCGPVNIHVLLHLPLISQEGCGIRVGAESREWRTGEPFVFDETIDHEAWNESDEPCAILICDIWNPRLSENERRTIADLMAVMKRFA</sequence>
<accession>A0A841IYA1</accession>
<dbReference type="GO" id="GO:0051213">
    <property type="term" value="F:dioxygenase activity"/>
    <property type="evidence" value="ECO:0007669"/>
    <property type="project" value="UniProtKB-KW"/>
</dbReference>
<gene>
    <name evidence="5" type="ORF">FHS92_001091</name>
</gene>
<keyword evidence="2" id="KW-0223">Dioxygenase</keyword>
<dbReference type="GO" id="GO:0016020">
    <property type="term" value="C:membrane"/>
    <property type="evidence" value="ECO:0007669"/>
    <property type="project" value="TreeGrafter"/>
</dbReference>
<name>A0A841IYA1_9SPHN</name>
<keyword evidence="3" id="KW-0560">Oxidoreductase</keyword>
<dbReference type="EMBL" id="JACIJP010000001">
    <property type="protein sequence ID" value="MBB6123384.1"/>
    <property type="molecule type" value="Genomic_DNA"/>
</dbReference>